<dbReference type="GO" id="GO:0003677">
    <property type="term" value="F:DNA binding"/>
    <property type="evidence" value="ECO:0007669"/>
    <property type="project" value="InterPro"/>
</dbReference>
<evidence type="ECO:0000259" key="7">
    <source>
        <dbReference type="PROSITE" id="PS50880"/>
    </source>
</evidence>
<name>A0A7X8SRH5_9BACT</name>
<evidence type="ECO:0000313" key="9">
    <source>
        <dbReference type="Proteomes" id="UP000585050"/>
    </source>
</evidence>
<gene>
    <name evidence="8" type="ORF">HGP29_27230</name>
</gene>
<dbReference type="InterPro" id="IPR006171">
    <property type="entry name" value="TOPRIM_dom"/>
</dbReference>
<sequence length="313" mass="35372">MSRLQEILEENDLNPKLAGNEIRCKCIHRENHSSEGGKGDGSSSLFINPAKGVYNCFSCGEAGTLTRFLDHLGVEPYEAFEIVTDLKEEEDVAKVIQEKEPLLHDCRRLSKEYLSRGYRRTTLRKFLIAEASTGVTAIPYFENNKVVAIKTRWINAKGDREFHVEGILERKKFLYNLDKVSNAKKIALVEGESDVWRLDQYGIPAVATLGTSVTLDQALLLLDFEEVVLFFDNDIAGESAAKKLYKALDSHINISFAIYSSNDPGDCSEEEALECYNNPSDYFEYSLTLEDTDLTDAQDFANKFNEVKDIPFF</sequence>
<keyword evidence="1" id="KW-0240">DNA-directed RNA polymerase</keyword>
<comment type="caution">
    <text evidence="8">The sequence shown here is derived from an EMBL/GenBank/DDBJ whole genome shotgun (WGS) entry which is preliminary data.</text>
</comment>
<dbReference type="Pfam" id="PF13662">
    <property type="entry name" value="Toprim_4"/>
    <property type="match status" value="1"/>
</dbReference>
<keyword evidence="5" id="KW-0235">DNA replication</keyword>
<dbReference type="RefSeq" id="WP_168885639.1">
    <property type="nucleotide sequence ID" value="NZ_JABAIL010000016.1"/>
</dbReference>
<evidence type="ECO:0000256" key="2">
    <source>
        <dbReference type="ARBA" id="ARBA00022515"/>
    </source>
</evidence>
<evidence type="ECO:0000256" key="6">
    <source>
        <dbReference type="ARBA" id="ARBA00023163"/>
    </source>
</evidence>
<keyword evidence="6" id="KW-0804">Transcription</keyword>
<dbReference type="GO" id="GO:0000428">
    <property type="term" value="C:DNA-directed RNA polymerase complex"/>
    <property type="evidence" value="ECO:0007669"/>
    <property type="project" value="UniProtKB-KW"/>
</dbReference>
<dbReference type="Gene3D" id="3.90.580.10">
    <property type="entry name" value="Zinc finger, CHC2-type domain"/>
    <property type="match status" value="1"/>
</dbReference>
<keyword evidence="4" id="KW-0548">Nucleotidyltransferase</keyword>
<dbReference type="InterPro" id="IPR050219">
    <property type="entry name" value="DnaG_primase"/>
</dbReference>
<dbReference type="SUPFAM" id="SSF57783">
    <property type="entry name" value="Zinc beta-ribbon"/>
    <property type="match status" value="1"/>
</dbReference>
<evidence type="ECO:0000256" key="3">
    <source>
        <dbReference type="ARBA" id="ARBA00022679"/>
    </source>
</evidence>
<dbReference type="SMART" id="SM00493">
    <property type="entry name" value="TOPRIM"/>
    <property type="match status" value="1"/>
</dbReference>
<dbReference type="EMBL" id="JABAIL010000016">
    <property type="protein sequence ID" value="NLR94929.1"/>
    <property type="molecule type" value="Genomic_DNA"/>
</dbReference>
<dbReference type="GO" id="GO:0006269">
    <property type="term" value="P:DNA replication, synthesis of primer"/>
    <property type="evidence" value="ECO:0007669"/>
    <property type="project" value="UniProtKB-KW"/>
</dbReference>
<dbReference type="CDD" id="cd03364">
    <property type="entry name" value="TOPRIM_DnaG_primases"/>
    <property type="match status" value="1"/>
</dbReference>
<keyword evidence="2" id="KW-0639">Primosome</keyword>
<evidence type="ECO:0000256" key="1">
    <source>
        <dbReference type="ARBA" id="ARBA00022478"/>
    </source>
</evidence>
<dbReference type="PROSITE" id="PS50880">
    <property type="entry name" value="TOPRIM"/>
    <property type="match status" value="1"/>
</dbReference>
<dbReference type="Proteomes" id="UP000585050">
    <property type="component" value="Unassembled WGS sequence"/>
</dbReference>
<dbReference type="Gene3D" id="3.40.1360.10">
    <property type="match status" value="1"/>
</dbReference>
<dbReference type="InterPro" id="IPR034151">
    <property type="entry name" value="TOPRIM_DnaG_bac"/>
</dbReference>
<evidence type="ECO:0000256" key="4">
    <source>
        <dbReference type="ARBA" id="ARBA00022695"/>
    </source>
</evidence>
<evidence type="ECO:0000256" key="5">
    <source>
        <dbReference type="ARBA" id="ARBA00022705"/>
    </source>
</evidence>
<organism evidence="8 9">
    <name type="scientific">Flammeovirga agarivorans</name>
    <dbReference type="NCBI Taxonomy" id="2726742"/>
    <lineage>
        <taxon>Bacteria</taxon>
        <taxon>Pseudomonadati</taxon>
        <taxon>Bacteroidota</taxon>
        <taxon>Cytophagia</taxon>
        <taxon>Cytophagales</taxon>
        <taxon>Flammeovirgaceae</taxon>
        <taxon>Flammeovirga</taxon>
    </lineage>
</organism>
<dbReference type="PANTHER" id="PTHR30313:SF2">
    <property type="entry name" value="DNA PRIMASE"/>
    <property type="match status" value="1"/>
</dbReference>
<evidence type="ECO:0000313" key="8">
    <source>
        <dbReference type="EMBL" id="NLR94929.1"/>
    </source>
</evidence>
<proteinExistence type="predicted"/>
<reference evidence="8 9" key="1">
    <citation type="submission" date="2020-04" db="EMBL/GenBank/DDBJ databases">
        <title>Flammeovirga sp. SR4, a novel species isolated from seawater.</title>
        <authorList>
            <person name="Wang X."/>
        </authorList>
    </citation>
    <scope>NUCLEOTIDE SEQUENCE [LARGE SCALE GENOMIC DNA]</scope>
    <source>
        <strain evidence="8 9">SR4</strain>
    </source>
</reference>
<feature type="domain" description="Toprim" evidence="7">
    <location>
        <begin position="184"/>
        <end position="264"/>
    </location>
</feature>
<dbReference type="GO" id="GO:0008270">
    <property type="term" value="F:zinc ion binding"/>
    <property type="evidence" value="ECO:0007669"/>
    <property type="project" value="InterPro"/>
</dbReference>
<dbReference type="PANTHER" id="PTHR30313">
    <property type="entry name" value="DNA PRIMASE"/>
    <property type="match status" value="1"/>
</dbReference>
<keyword evidence="3" id="KW-0808">Transferase</keyword>
<dbReference type="SUPFAM" id="SSF56731">
    <property type="entry name" value="DNA primase core"/>
    <property type="match status" value="1"/>
</dbReference>
<dbReference type="GO" id="GO:1990077">
    <property type="term" value="C:primosome complex"/>
    <property type="evidence" value="ECO:0007669"/>
    <property type="project" value="UniProtKB-KW"/>
</dbReference>
<accession>A0A7X8SRH5</accession>
<protein>
    <submittedName>
        <fullName evidence="8">Toprim domain-containing protein</fullName>
    </submittedName>
</protein>
<keyword evidence="9" id="KW-1185">Reference proteome</keyword>
<dbReference type="InterPro" id="IPR036977">
    <property type="entry name" value="DNA_primase_Znf_CHC2"/>
</dbReference>
<dbReference type="GO" id="GO:0016779">
    <property type="term" value="F:nucleotidyltransferase activity"/>
    <property type="evidence" value="ECO:0007669"/>
    <property type="project" value="UniProtKB-KW"/>
</dbReference>
<dbReference type="GO" id="GO:0005737">
    <property type="term" value="C:cytoplasm"/>
    <property type="evidence" value="ECO:0007669"/>
    <property type="project" value="TreeGrafter"/>
</dbReference>
<dbReference type="AlphaFoldDB" id="A0A7X8SRH5"/>